<dbReference type="PANTHER" id="PTHR10742:SF410">
    <property type="entry name" value="LYSINE-SPECIFIC HISTONE DEMETHYLASE 2"/>
    <property type="match status" value="1"/>
</dbReference>
<dbReference type="Gene3D" id="3.50.50.60">
    <property type="entry name" value="FAD/NAD(P)-binding domain"/>
    <property type="match status" value="1"/>
</dbReference>
<dbReference type="Gene3D" id="3.90.660.10">
    <property type="match status" value="1"/>
</dbReference>
<dbReference type="SUPFAM" id="SSF51905">
    <property type="entry name" value="FAD/NAD(P)-binding domain"/>
    <property type="match status" value="1"/>
</dbReference>
<dbReference type="PANTHER" id="PTHR10742">
    <property type="entry name" value="FLAVIN MONOAMINE OXIDASE"/>
    <property type="match status" value="1"/>
</dbReference>
<dbReference type="EMBL" id="CP088295">
    <property type="protein sequence ID" value="UUY06372.1"/>
    <property type="molecule type" value="Genomic_DNA"/>
</dbReference>
<sequence>MAGLGAASELRRAGVEPIVLEARSRIGGRVHTGTELGAPVDLGAAWIHDPNGNPLTKVARDADLATVPTDYDRVALRRADGRAVTGDELDAAYAALESIEARLADAAEDADPEDRLAPVLAGARARTGVRGPVLATTDWMLGTGIPLDLAADVSELSVLGYDEGEVYDGGRDLLLREGAGALIRVIAGDVPVRLDTPVRRIERQLGQVTVVTASGETIRADGCVVTVPLGVLKAGAVRFDPPLPRAARGAIGRLGFGLLDKVLLRYPAAWWTDDPAQLGTVGTSIGRTMSAANLQPVTGAPILAGFVGASYARALERGSDATAVAAVTRRLAAGFGSAALRPDAVAVTRWRADPWARGSYSFLGPGSSEDDRRSLGAQVGRLILAGEHTSVDRPATMDGALVAGRRAGREMARTVNP</sequence>
<accession>A0ABY5PP85</accession>
<dbReference type="Proteomes" id="UP001058860">
    <property type="component" value="Chromosome"/>
</dbReference>
<dbReference type="SUPFAM" id="SSF54373">
    <property type="entry name" value="FAD-linked reductases, C-terminal domain"/>
    <property type="match status" value="1"/>
</dbReference>
<feature type="domain" description="Amine oxidase" evidence="1">
    <location>
        <begin position="1"/>
        <end position="411"/>
    </location>
</feature>
<dbReference type="InterPro" id="IPR002937">
    <property type="entry name" value="Amino_oxidase"/>
</dbReference>
<dbReference type="InterPro" id="IPR050281">
    <property type="entry name" value="Flavin_monoamine_oxidase"/>
</dbReference>
<dbReference type="Pfam" id="PF01593">
    <property type="entry name" value="Amino_oxidase"/>
    <property type="match status" value="1"/>
</dbReference>
<reference evidence="3" key="1">
    <citation type="submission" date="2021-11" db="EMBL/GenBank/DDBJ databases">
        <title>Cultivation dependent microbiological survey of springs from the worlds oldest radium mine currently devoted to the extraction of radon-saturated water.</title>
        <authorList>
            <person name="Kapinusova G."/>
            <person name="Smrhova T."/>
            <person name="Strejcek M."/>
            <person name="Suman J."/>
            <person name="Jani K."/>
            <person name="Pajer P."/>
            <person name="Uhlik O."/>
        </authorList>
    </citation>
    <scope>NUCLEOTIDE SEQUENCE [LARGE SCALE GENOMIC DNA]</scope>
    <source>
        <strain evidence="3">J379</strain>
    </source>
</reference>
<gene>
    <name evidence="2" type="ORF">LRS13_24795</name>
</gene>
<organism evidence="2 3">
    <name type="scientific">Svornostia abyssi</name>
    <dbReference type="NCBI Taxonomy" id="2898438"/>
    <lineage>
        <taxon>Bacteria</taxon>
        <taxon>Bacillati</taxon>
        <taxon>Actinomycetota</taxon>
        <taxon>Thermoleophilia</taxon>
        <taxon>Solirubrobacterales</taxon>
        <taxon>Baekduiaceae</taxon>
        <taxon>Svornostia</taxon>
    </lineage>
</organism>
<evidence type="ECO:0000313" key="3">
    <source>
        <dbReference type="Proteomes" id="UP001058860"/>
    </source>
</evidence>
<evidence type="ECO:0000313" key="2">
    <source>
        <dbReference type="EMBL" id="UUY06372.1"/>
    </source>
</evidence>
<evidence type="ECO:0000259" key="1">
    <source>
        <dbReference type="Pfam" id="PF01593"/>
    </source>
</evidence>
<keyword evidence="3" id="KW-1185">Reference proteome</keyword>
<name>A0ABY5PP85_9ACTN</name>
<proteinExistence type="predicted"/>
<dbReference type="InterPro" id="IPR036188">
    <property type="entry name" value="FAD/NAD-bd_sf"/>
</dbReference>
<protein>
    <submittedName>
        <fullName evidence="2">FAD-dependent oxidoreductase</fullName>
    </submittedName>
</protein>